<proteinExistence type="predicted"/>
<reference evidence="2 3" key="1">
    <citation type="submission" date="2017-03" db="EMBL/GenBank/DDBJ databases">
        <title>Genome sequencing of Shewanella japonica KCTC 22435.</title>
        <authorList>
            <person name="Kim K.M."/>
        </authorList>
    </citation>
    <scope>NUCLEOTIDE SEQUENCE [LARGE SCALE GENOMIC DNA]</scope>
    <source>
        <strain evidence="2 3">KCTC 22435</strain>
    </source>
</reference>
<dbReference type="RefSeq" id="WP_244899754.1">
    <property type="nucleotide sequence ID" value="NZ_CP020472.1"/>
</dbReference>
<keyword evidence="1" id="KW-0732">Signal</keyword>
<dbReference type="EMBL" id="CP020472">
    <property type="protein sequence ID" value="ARD20662.1"/>
    <property type="molecule type" value="Genomic_DNA"/>
</dbReference>
<sequence length="250" mass="28634">MKPMCLLPIALIASFSLLSPIAQADTYTKEEYQQIFAGDDTYKQEQAIESIFFVGLNDPSTYQSIKTKIDTLLPSAKDKHVIDNIAWLIKGLGYSGDPQFREYLNQLAQGDTHKKIRKYAKRALADLSKFEQWNPILQDKSQYNPEQSHRTNVYAAALRSDNLELMRTTAKRIANERLFDNYMLQQLAAQLSPMRLIDDNKLAIDTYAWITRALATSGNEDFKADVEAVAQNAKQKKLRKYATKYLAKFY</sequence>
<organism evidence="2 3">
    <name type="scientific">Shewanella japonica</name>
    <dbReference type="NCBI Taxonomy" id="93973"/>
    <lineage>
        <taxon>Bacteria</taxon>
        <taxon>Pseudomonadati</taxon>
        <taxon>Pseudomonadota</taxon>
        <taxon>Gammaproteobacteria</taxon>
        <taxon>Alteromonadales</taxon>
        <taxon>Shewanellaceae</taxon>
        <taxon>Shewanella</taxon>
    </lineage>
</organism>
<keyword evidence="3" id="KW-1185">Reference proteome</keyword>
<evidence type="ECO:0000256" key="1">
    <source>
        <dbReference type="SAM" id="SignalP"/>
    </source>
</evidence>
<feature type="chain" id="PRO_5045317655" description="HEAT repeat domain-containing protein" evidence="1">
    <location>
        <begin position="25"/>
        <end position="250"/>
    </location>
</feature>
<gene>
    <name evidence="2" type="ORF">SJ2017_0316</name>
</gene>
<feature type="signal peptide" evidence="1">
    <location>
        <begin position="1"/>
        <end position="24"/>
    </location>
</feature>
<evidence type="ECO:0008006" key="4">
    <source>
        <dbReference type="Google" id="ProtNLM"/>
    </source>
</evidence>
<dbReference type="Proteomes" id="UP000191820">
    <property type="component" value="Chromosome"/>
</dbReference>
<name>A0ABN4YBL4_9GAMM</name>
<evidence type="ECO:0000313" key="3">
    <source>
        <dbReference type="Proteomes" id="UP000191820"/>
    </source>
</evidence>
<evidence type="ECO:0000313" key="2">
    <source>
        <dbReference type="EMBL" id="ARD20662.1"/>
    </source>
</evidence>
<accession>A0ABN4YBL4</accession>
<protein>
    <recommendedName>
        <fullName evidence="4">HEAT repeat domain-containing protein</fullName>
    </recommendedName>
</protein>